<evidence type="ECO:0000313" key="2">
    <source>
        <dbReference type="Proteomes" id="UP001207468"/>
    </source>
</evidence>
<protein>
    <submittedName>
        <fullName evidence="1">Uncharacterized protein</fullName>
    </submittedName>
</protein>
<gene>
    <name evidence="1" type="ORF">F5148DRAFT_981594</name>
</gene>
<accession>A0ACC0U7R9</accession>
<comment type="caution">
    <text evidence="1">The sequence shown here is derived from an EMBL/GenBank/DDBJ whole genome shotgun (WGS) entry which is preliminary data.</text>
</comment>
<evidence type="ECO:0000313" key="1">
    <source>
        <dbReference type="EMBL" id="KAI9507301.1"/>
    </source>
</evidence>
<dbReference type="EMBL" id="JAGFNK010000131">
    <property type="protein sequence ID" value="KAI9507301.1"/>
    <property type="molecule type" value="Genomic_DNA"/>
</dbReference>
<sequence>MKSSTSQSQSPSYIPLLSPKSARKPGPTLITSSLPSSLSAPHLGLVPPKRTPSGSSPSLPQQSLQQQQQQQAAVHPPQLPHPPSSPQASGGGGTSLPSLRALRSFLPFGGGSGKSAFASNAAVPGSLKSPFAGFASGRRTSITVERKNSGQFSRPGGDDIIDVAVIAISPPTSSKANTEHTRDITHSADAQAQSLPSASASHAELAPPVVTFNPGPPLSTELSTILESDLSGLSKHLPALDESRSSDVSGSGHSNKPEAPPPSPQINELVALDASVLDLSTSQLKEEVMHALKEKTSRNGWLSGVVVEDVPDSRPPSREMLEANAAEEPEESFHLDALDPDLVALLSANRIRAKQPIFQTEIPFASTLTPQQPQPIVPPRIFPPSRAVTPQSRPSPLGHSPVDVSPSSATGSARSQPSPVRANAPHAHPSLARSAPTRFVPRLMRSVTDRAVSTRGDRNVENAARAPSDSALPLDDARRISSDSLYLRRPPVSPLHLPLEFQPPPPPIQHTNTEPLRRVAPSRLATPARFGMNGSATSRLLRSALPSSSTLPSAWGGDSPSPTSRASSAIGTAADRLIRPRTSEDGALEGRPSARELLGYAPRNRNRSFSVGGGNTERATSPAPRPTEWLGPRTAKAFAAAGLLDRDANGGASRFGSVRSLGDRDQRPLAPSRLAASEAGSAASSWQSGSVSRAMTHSEATGHDSASTSTGAPRTTRSADSTAPTSISMSRPQSRTPSPQHKNYQAVLQAMVEKHATETGTLLAALADAQHNAQSLRAENGRLKERVEDLEAELVDARVQLRTHQCAGGSAVAPPHSSAHLQPPARAVLGWTEREASADAALVTSRRRPMPTLPLSASGPGGSRVVVDLKRMRDADDENATYQGGRFAPSRRASGGADSVFAVPPPNMSMLLQEQPAGSRRSGSSCVSMTTVSAPTDVDAPGSPRSLFLRPEHESHLGDLGSLDMRFTEDEGDDDAAGFDME</sequence>
<proteinExistence type="predicted"/>
<name>A0ACC0U7R9_9AGAM</name>
<reference evidence="1" key="1">
    <citation type="submission" date="2021-03" db="EMBL/GenBank/DDBJ databases">
        <title>Evolutionary priming and transition to the ectomycorrhizal habit in an iconic lineage of mushroom-forming fungi: is preadaptation a requirement?</title>
        <authorList>
            <consortium name="DOE Joint Genome Institute"/>
            <person name="Looney B.P."/>
            <person name="Miyauchi S."/>
            <person name="Morin E."/>
            <person name="Drula E."/>
            <person name="Courty P.E."/>
            <person name="Chicoki N."/>
            <person name="Fauchery L."/>
            <person name="Kohler A."/>
            <person name="Kuo A."/>
            <person name="LaButti K."/>
            <person name="Pangilinan J."/>
            <person name="Lipzen A."/>
            <person name="Riley R."/>
            <person name="Andreopoulos W."/>
            <person name="He G."/>
            <person name="Johnson J."/>
            <person name="Barry K.W."/>
            <person name="Grigoriev I.V."/>
            <person name="Nagy L."/>
            <person name="Hibbett D."/>
            <person name="Henrissat B."/>
            <person name="Matheny P.B."/>
            <person name="Labbe J."/>
            <person name="Martin A.F."/>
        </authorList>
    </citation>
    <scope>NUCLEOTIDE SEQUENCE</scope>
    <source>
        <strain evidence="1">BPL698</strain>
    </source>
</reference>
<dbReference type="Proteomes" id="UP001207468">
    <property type="component" value="Unassembled WGS sequence"/>
</dbReference>
<keyword evidence="2" id="KW-1185">Reference proteome</keyword>
<organism evidence="1 2">
    <name type="scientific">Russula earlei</name>
    <dbReference type="NCBI Taxonomy" id="71964"/>
    <lineage>
        <taxon>Eukaryota</taxon>
        <taxon>Fungi</taxon>
        <taxon>Dikarya</taxon>
        <taxon>Basidiomycota</taxon>
        <taxon>Agaricomycotina</taxon>
        <taxon>Agaricomycetes</taxon>
        <taxon>Russulales</taxon>
        <taxon>Russulaceae</taxon>
        <taxon>Russula</taxon>
    </lineage>
</organism>